<dbReference type="EMBL" id="LHPF02000036">
    <property type="protein sequence ID" value="PSC68533.1"/>
    <property type="molecule type" value="Genomic_DNA"/>
</dbReference>
<evidence type="ECO:0000259" key="10">
    <source>
        <dbReference type="Pfam" id="PF04652"/>
    </source>
</evidence>
<evidence type="ECO:0000256" key="2">
    <source>
        <dbReference type="ARBA" id="ARBA00004496"/>
    </source>
</evidence>
<evidence type="ECO:0000256" key="7">
    <source>
        <dbReference type="ARBA" id="ARBA00022927"/>
    </source>
</evidence>
<evidence type="ECO:0000256" key="4">
    <source>
        <dbReference type="ARBA" id="ARBA00022448"/>
    </source>
</evidence>
<dbReference type="GO" id="GO:0032511">
    <property type="term" value="P:late endosome to vacuole transport via multivesicular body sorting pathway"/>
    <property type="evidence" value="ECO:0007669"/>
    <property type="project" value="InterPro"/>
</dbReference>
<dbReference type="Pfam" id="PF04652">
    <property type="entry name" value="Vta1"/>
    <property type="match status" value="1"/>
</dbReference>
<keyword evidence="13" id="KW-1185">Reference proteome</keyword>
<feature type="compositionally biased region" description="Low complexity" evidence="9">
    <location>
        <begin position="147"/>
        <end position="159"/>
    </location>
</feature>
<evidence type="ECO:0000256" key="8">
    <source>
        <dbReference type="ARBA" id="ARBA00023136"/>
    </source>
</evidence>
<keyword evidence="4" id="KW-0813">Transport</keyword>
<dbReference type="GO" id="GO:0005771">
    <property type="term" value="C:multivesicular body"/>
    <property type="evidence" value="ECO:0007669"/>
    <property type="project" value="TreeGrafter"/>
</dbReference>
<feature type="compositionally biased region" description="Pro residues" evidence="9">
    <location>
        <begin position="396"/>
        <end position="413"/>
    </location>
</feature>
<accession>A0A2P6V364</accession>
<dbReference type="PANTHER" id="PTHR46009:SF1">
    <property type="entry name" value="VACUOLAR PROTEIN SORTING-ASSOCIATED PROTEIN VTA1 HOMOLOG"/>
    <property type="match status" value="1"/>
</dbReference>
<keyword evidence="7" id="KW-0653">Protein transport</keyword>
<dbReference type="InterPro" id="IPR044538">
    <property type="entry name" value="Vta1-like"/>
</dbReference>
<comment type="caution">
    <text evidence="12">The sequence shown here is derived from an EMBL/GenBank/DDBJ whole genome shotgun (WGS) entry which is preliminary data.</text>
</comment>
<feature type="domain" description="Vta1 C-terminal" evidence="11">
    <location>
        <begin position="420"/>
        <end position="455"/>
    </location>
</feature>
<dbReference type="InterPro" id="IPR023175">
    <property type="entry name" value="Vta1/CALS_N_sf"/>
</dbReference>
<evidence type="ECO:0000259" key="11">
    <source>
        <dbReference type="Pfam" id="PF18097"/>
    </source>
</evidence>
<dbReference type="PANTHER" id="PTHR46009">
    <property type="entry name" value="VACUOLAR PROTEIN SORTING-ASSOCIATED PROTEIN VTA1 HOMOLOG"/>
    <property type="match status" value="1"/>
</dbReference>
<feature type="region of interest" description="Disordered" evidence="9">
    <location>
        <begin position="336"/>
        <end position="417"/>
    </location>
</feature>
<dbReference type="Gene3D" id="1.20.5.420">
    <property type="entry name" value="Immunoglobulin FC, subunit C"/>
    <property type="match status" value="1"/>
</dbReference>
<dbReference type="AlphaFoldDB" id="A0A2P6V364"/>
<dbReference type="Proteomes" id="UP000239649">
    <property type="component" value="Unassembled WGS sequence"/>
</dbReference>
<feature type="region of interest" description="Disordered" evidence="9">
    <location>
        <begin position="147"/>
        <end position="219"/>
    </location>
</feature>
<organism evidence="12 13">
    <name type="scientific">Micractinium conductrix</name>
    <dbReference type="NCBI Taxonomy" id="554055"/>
    <lineage>
        <taxon>Eukaryota</taxon>
        <taxon>Viridiplantae</taxon>
        <taxon>Chlorophyta</taxon>
        <taxon>core chlorophytes</taxon>
        <taxon>Trebouxiophyceae</taxon>
        <taxon>Chlorellales</taxon>
        <taxon>Chlorellaceae</taxon>
        <taxon>Chlorella clade</taxon>
        <taxon>Micractinium</taxon>
    </lineage>
</organism>
<evidence type="ECO:0000256" key="3">
    <source>
        <dbReference type="ARBA" id="ARBA00007895"/>
    </source>
</evidence>
<feature type="compositionally biased region" description="Low complexity" evidence="9">
    <location>
        <begin position="170"/>
        <end position="182"/>
    </location>
</feature>
<evidence type="ECO:0000256" key="5">
    <source>
        <dbReference type="ARBA" id="ARBA00022490"/>
    </source>
</evidence>
<dbReference type="GO" id="GO:0010008">
    <property type="term" value="C:endosome membrane"/>
    <property type="evidence" value="ECO:0007669"/>
    <property type="project" value="UniProtKB-SubCell"/>
</dbReference>
<dbReference type="InterPro" id="IPR039431">
    <property type="entry name" value="Vta1/CALS_N"/>
</dbReference>
<proteinExistence type="inferred from homology"/>
<feature type="compositionally biased region" description="Pro residues" evidence="9">
    <location>
        <begin position="160"/>
        <end position="169"/>
    </location>
</feature>
<keyword evidence="8" id="KW-0472">Membrane</keyword>
<keyword evidence="6" id="KW-0967">Endosome</keyword>
<feature type="compositionally biased region" description="Low complexity" evidence="9">
    <location>
        <begin position="359"/>
        <end position="372"/>
    </location>
</feature>
<protein>
    <submittedName>
        <fullName evidence="12">Vacuolar sorting-associated VTA1-like protein</fullName>
    </submittedName>
</protein>
<dbReference type="STRING" id="554055.A0A2P6V364"/>
<name>A0A2P6V364_9CHLO</name>
<comment type="similarity">
    <text evidence="3">Belongs to the VTA1 family.</text>
</comment>
<evidence type="ECO:0000256" key="9">
    <source>
        <dbReference type="SAM" id="MobiDB-lite"/>
    </source>
</evidence>
<feature type="compositionally biased region" description="Pro residues" evidence="9">
    <location>
        <begin position="374"/>
        <end position="388"/>
    </location>
</feature>
<evidence type="ECO:0000313" key="13">
    <source>
        <dbReference type="Proteomes" id="UP000239649"/>
    </source>
</evidence>
<dbReference type="Gene3D" id="1.25.40.270">
    <property type="entry name" value="Vacuolar protein sorting-associated protein vta1"/>
    <property type="match status" value="1"/>
</dbReference>
<sequence length="463" mass="47909">MFALEQGLSLKGRAPEITALLEALMGKLEKDKAVVQLGRDQEDAVYCENFALTVFNRADRVDRAGRADKATAMTFYAASYFMEVLRHFGEPPSDIQQKQKYAAWRAAEISKAVKEGRQPEAPPAAGQAALDDEAALLDELAKLEMAGSPSSAAAMGPAAPHAPPPPPPAASSGVPAGSFSGLLPPPPPEAPGSPELRLPSPPKQRPMEAQPSGEVWQPPPLQRFQTFQKVLVLLEGAPGPTHGTVAKVEEGPDPDLPTYLVALPDRIAPISDTTCLAPDLATGEAVQYSAPSGGSMEATVAEMDLGHWPPSYLVRLADGNYVDTTSDRLHQLAVHRPSSQGAGLDSLAAPAPPPPPPATAAGPGLHGPHAGAMYPPPATGVAPPPPASSPQAARPAAPPPAAAPVALPAPVPGFQPGLREVTDAAKLTKSATSALQFEDTTTAVRLLTEALALLTGLPPPGRK</sequence>
<comment type="subcellular location">
    <subcellularLocation>
        <location evidence="2">Cytoplasm</location>
    </subcellularLocation>
    <subcellularLocation>
        <location evidence="1">Endosome membrane</location>
        <topology evidence="1">Peripheral membrane protein</topology>
    </subcellularLocation>
</comment>
<feature type="domain" description="Vta1/callose synthase N-terminal" evidence="10">
    <location>
        <begin position="1"/>
        <end position="115"/>
    </location>
</feature>
<gene>
    <name evidence="12" type="ORF">C2E20_7916</name>
</gene>
<dbReference type="GO" id="GO:0015031">
    <property type="term" value="P:protein transport"/>
    <property type="evidence" value="ECO:0007669"/>
    <property type="project" value="UniProtKB-KW"/>
</dbReference>
<dbReference type="Pfam" id="PF18097">
    <property type="entry name" value="Vta1_C"/>
    <property type="match status" value="1"/>
</dbReference>
<keyword evidence="5" id="KW-0963">Cytoplasm</keyword>
<dbReference type="InterPro" id="IPR041212">
    <property type="entry name" value="Vta1_C"/>
</dbReference>
<dbReference type="OrthoDB" id="391137at2759"/>
<reference evidence="12 13" key="1">
    <citation type="journal article" date="2018" name="Plant J.">
        <title>Genome sequences of Chlorella sorokiniana UTEX 1602 and Micractinium conductrix SAG 241.80: implications to maltose excretion by a green alga.</title>
        <authorList>
            <person name="Arriola M.B."/>
            <person name="Velmurugan N."/>
            <person name="Zhang Y."/>
            <person name="Plunkett M.H."/>
            <person name="Hondzo H."/>
            <person name="Barney B.M."/>
        </authorList>
    </citation>
    <scope>NUCLEOTIDE SEQUENCE [LARGE SCALE GENOMIC DNA]</scope>
    <source>
        <strain evidence="12 13">SAG 241.80</strain>
    </source>
</reference>
<evidence type="ECO:0000313" key="12">
    <source>
        <dbReference type="EMBL" id="PSC68533.1"/>
    </source>
</evidence>
<evidence type="ECO:0000256" key="6">
    <source>
        <dbReference type="ARBA" id="ARBA00022753"/>
    </source>
</evidence>
<evidence type="ECO:0000256" key="1">
    <source>
        <dbReference type="ARBA" id="ARBA00004481"/>
    </source>
</evidence>